<dbReference type="InterPro" id="IPR052270">
    <property type="entry name" value="CACF_protein"/>
</dbReference>
<feature type="coiled-coil region" evidence="1">
    <location>
        <begin position="861"/>
        <end position="931"/>
    </location>
</feature>
<evidence type="ECO:0008006" key="5">
    <source>
        <dbReference type="Google" id="ProtNLM"/>
    </source>
</evidence>
<dbReference type="PANTHER" id="PTHR22028:SF4">
    <property type="entry name" value="PROTEIN SFI1 HOMOLOG"/>
    <property type="match status" value="1"/>
</dbReference>
<protein>
    <recommendedName>
        <fullName evidence="5">Sfi1 spindle body domain-containing protein</fullName>
    </recommendedName>
</protein>
<accession>A0A553MPB7</accession>
<dbReference type="EMBL" id="SRMA01027336">
    <property type="protein sequence ID" value="TRY55016.1"/>
    <property type="molecule type" value="Genomic_DNA"/>
</dbReference>
<keyword evidence="1" id="KW-0175">Coiled coil</keyword>
<dbReference type="PANTHER" id="PTHR22028">
    <property type="entry name" value="SFI1 SPINDLE BODY DOMAIN-CONTAINING PROTEIN-RELATED"/>
    <property type="match status" value="1"/>
</dbReference>
<proteinExistence type="predicted"/>
<reference evidence="3 4" key="1">
    <citation type="journal article" date="2019" name="Sci. Data">
        <title>Hybrid genome assembly and annotation of Danionella translucida.</title>
        <authorList>
            <person name="Kadobianskyi M."/>
            <person name="Schulze L."/>
            <person name="Schuelke M."/>
            <person name="Judkewitz B."/>
        </authorList>
    </citation>
    <scope>NUCLEOTIDE SEQUENCE [LARGE SCALE GENOMIC DNA]</scope>
    <source>
        <strain evidence="3 4">Bolton</strain>
    </source>
</reference>
<comment type="caution">
    <text evidence="3">The sequence shown here is derived from an EMBL/GenBank/DDBJ whole genome shotgun (WGS) entry which is preliminary data.</text>
</comment>
<dbReference type="STRING" id="623744.A0A553MPB7"/>
<name>A0A553MPB7_9TELE</name>
<sequence length="959" mass="114429">MKRTIRQSGKQLVCGLEKSRGQKTITRRNIYRVGYTWNRGGRLKELRIRHLARKYLHLWIQRTFGRITTSKARTYRCEVILRKTFGAWKDEWWHVRKEWTLNIRADCHYVYDLYSKAFQAWQEYVLSRREEKRKFQLAITFEIDHKVRSVWNGWELYLGMCHMKHSMRKAAEEHRRHTVLKWFYNVWKQRLQHRSVAYHQDDLALEHWAHGVQSRAWLHWRDLKKQACALKQKESVAYRHHCLQLLRVAAQDACRAYVLDKFWGQWRERLQARLTEKDRGLKAEKHAECGSQHRAFSHWRHYIFLSYDVDVNLCSLKAKKEKSAMHHRQLHLLRLGLKGFARNVAQSKTHRLNKNISLQHRHQTLLVRCWNVWQMHLEQAEDRSLQPQMSDAQTYHRQQLCSRAFYTWWRNLEVQRDQRLAERTAVLHADHVCSARVWYIWYYAAVQCREERIKLVTAASLHRRFLLRKALDKWRNLVTRMQESQRRFEQAQLHDELQCMRRAMTGWHQYVDYKWQKREKQAQMEEHYNSTLLQRALGAWKLYNFQTLTTGQIVEQRYQEHQKNLVSLNASNPQLQNRRREWEQTEIALWHWSLNLQAKVFCMWRMWIAERQRKHKRLTEAAQFYRDELLKEGVAHILTHTAHLSAFSTAIAQHSYEQSCRRIQEVVRRCAIRWKQRALFKPLKEKTVTSKDIQLKKSVSFVLPEGNNSSLTHCPISTQDVQEKKDSIIHQLWSARASRPQPRRPDDLLQSPAKPLLHDLSSSQRVSVKETAIPSPLPPIHNPFKPALGVWKPKIVPLPSSSPGESKGQEILLPPSSFIVSTTQGKQERLLHSFIPHSSPKQGLHEVLSEQEEEDVDIEQTENLTKELLDIRLEMQRFQQDRKQLQTWRKLQNVLGNWLETTGMEAETEERESILQELKELESRISSLSLRLKKKKPSMICHAARVNTIQSQLLPSKLT</sequence>
<dbReference type="Proteomes" id="UP000316079">
    <property type="component" value="Unassembled WGS sequence"/>
</dbReference>
<dbReference type="AlphaFoldDB" id="A0A553MPB7"/>
<evidence type="ECO:0000256" key="1">
    <source>
        <dbReference type="SAM" id="Coils"/>
    </source>
</evidence>
<dbReference type="OrthoDB" id="195843at2759"/>
<dbReference type="GO" id="GO:0019902">
    <property type="term" value="F:phosphatase binding"/>
    <property type="evidence" value="ECO:0007669"/>
    <property type="project" value="TreeGrafter"/>
</dbReference>
<feature type="region of interest" description="Disordered" evidence="2">
    <location>
        <begin position="734"/>
        <end position="753"/>
    </location>
</feature>
<organism evidence="3 4">
    <name type="scientific">Danionella cerebrum</name>
    <dbReference type="NCBI Taxonomy" id="2873325"/>
    <lineage>
        <taxon>Eukaryota</taxon>
        <taxon>Metazoa</taxon>
        <taxon>Chordata</taxon>
        <taxon>Craniata</taxon>
        <taxon>Vertebrata</taxon>
        <taxon>Euteleostomi</taxon>
        <taxon>Actinopterygii</taxon>
        <taxon>Neopterygii</taxon>
        <taxon>Teleostei</taxon>
        <taxon>Ostariophysi</taxon>
        <taxon>Cypriniformes</taxon>
        <taxon>Danionidae</taxon>
        <taxon>Danioninae</taxon>
        <taxon>Danionella</taxon>
    </lineage>
</organism>
<keyword evidence="4" id="KW-1185">Reference proteome</keyword>
<gene>
    <name evidence="3" type="ORF">DNTS_020754</name>
</gene>
<evidence type="ECO:0000256" key="2">
    <source>
        <dbReference type="SAM" id="MobiDB-lite"/>
    </source>
</evidence>
<evidence type="ECO:0000313" key="3">
    <source>
        <dbReference type="EMBL" id="TRY55016.1"/>
    </source>
</evidence>
<evidence type="ECO:0000313" key="4">
    <source>
        <dbReference type="Proteomes" id="UP000316079"/>
    </source>
</evidence>